<dbReference type="Gene3D" id="3.40.190.290">
    <property type="match status" value="1"/>
</dbReference>
<dbReference type="SUPFAM" id="SSF53850">
    <property type="entry name" value="Periplasmic binding protein-like II"/>
    <property type="match status" value="1"/>
</dbReference>
<organism evidence="6 7">
    <name type="scientific">Bosea caraganae</name>
    <dbReference type="NCBI Taxonomy" id="2763117"/>
    <lineage>
        <taxon>Bacteria</taxon>
        <taxon>Pseudomonadati</taxon>
        <taxon>Pseudomonadota</taxon>
        <taxon>Alphaproteobacteria</taxon>
        <taxon>Hyphomicrobiales</taxon>
        <taxon>Boseaceae</taxon>
        <taxon>Bosea</taxon>
    </lineage>
</organism>
<dbReference type="CDD" id="cd08422">
    <property type="entry name" value="PBP2_CrgA_like"/>
    <property type="match status" value="1"/>
</dbReference>
<gene>
    <name evidence="6" type="ORF">DWE98_04670</name>
</gene>
<accession>A0A370LE26</accession>
<evidence type="ECO:0000256" key="4">
    <source>
        <dbReference type="ARBA" id="ARBA00023163"/>
    </source>
</evidence>
<dbReference type="InterPro" id="IPR036390">
    <property type="entry name" value="WH_DNA-bd_sf"/>
</dbReference>
<name>A0A370LE26_9HYPH</name>
<sequence>MEWLRAAELFVNVVQLGSLSAAARRCGVSPATVSRIIHSLEEDVGGRLLNRTSRKLNLTEAGEFYYSKVDQILHQIQEANDSVARLQSSPRGTLRVHSRMLVGNQYIVPALTEFSRRYPEISVDLLLSNYAVDLVAQNIDVDIRIGKMEDSALIARKLAHAHRVVCATPRYLAIVPPLESPEALSGYNCLTYRLNLGRSVWRFIDPEGKLSEVPVNGNLQSDNGQALLQAALAGHGIVIMPDWAVRDELASGALVRLLPEYQVSNLEFDNGVYAVFQHATQVPSKIRVFVDYIAGYFKEQLGEAPKRREPANLRVV</sequence>
<dbReference type="Pfam" id="PF00126">
    <property type="entry name" value="HTH_1"/>
    <property type="match status" value="1"/>
</dbReference>
<keyword evidence="4" id="KW-0804">Transcription</keyword>
<dbReference type="Proteomes" id="UP000255207">
    <property type="component" value="Unassembled WGS sequence"/>
</dbReference>
<evidence type="ECO:0000313" key="7">
    <source>
        <dbReference type="Proteomes" id="UP000255207"/>
    </source>
</evidence>
<feature type="domain" description="HTH lysR-type" evidence="5">
    <location>
        <begin position="1"/>
        <end position="59"/>
    </location>
</feature>
<dbReference type="InterPro" id="IPR036388">
    <property type="entry name" value="WH-like_DNA-bd_sf"/>
</dbReference>
<evidence type="ECO:0000256" key="2">
    <source>
        <dbReference type="ARBA" id="ARBA00023015"/>
    </source>
</evidence>
<dbReference type="PANTHER" id="PTHR30537:SF5">
    <property type="entry name" value="HTH-TYPE TRANSCRIPTIONAL ACTIVATOR TTDR-RELATED"/>
    <property type="match status" value="1"/>
</dbReference>
<dbReference type="SUPFAM" id="SSF46785">
    <property type="entry name" value="Winged helix' DNA-binding domain"/>
    <property type="match status" value="1"/>
</dbReference>
<dbReference type="PANTHER" id="PTHR30537">
    <property type="entry name" value="HTH-TYPE TRANSCRIPTIONAL REGULATOR"/>
    <property type="match status" value="1"/>
</dbReference>
<dbReference type="InterPro" id="IPR005119">
    <property type="entry name" value="LysR_subst-bd"/>
</dbReference>
<dbReference type="AlphaFoldDB" id="A0A370LE26"/>
<evidence type="ECO:0000259" key="5">
    <source>
        <dbReference type="PROSITE" id="PS50931"/>
    </source>
</evidence>
<dbReference type="Pfam" id="PF03466">
    <property type="entry name" value="LysR_substrate"/>
    <property type="match status" value="1"/>
</dbReference>
<dbReference type="InterPro" id="IPR000847">
    <property type="entry name" value="LysR_HTH_N"/>
</dbReference>
<dbReference type="PROSITE" id="PS50931">
    <property type="entry name" value="HTH_LYSR"/>
    <property type="match status" value="1"/>
</dbReference>
<comment type="similarity">
    <text evidence="1">Belongs to the LysR transcriptional regulatory family.</text>
</comment>
<evidence type="ECO:0000256" key="1">
    <source>
        <dbReference type="ARBA" id="ARBA00009437"/>
    </source>
</evidence>
<dbReference type="Gene3D" id="1.10.10.10">
    <property type="entry name" value="Winged helix-like DNA-binding domain superfamily/Winged helix DNA-binding domain"/>
    <property type="match status" value="1"/>
</dbReference>
<protein>
    <submittedName>
        <fullName evidence="6">LysR family transcriptional regulator</fullName>
    </submittedName>
</protein>
<dbReference type="OrthoDB" id="9813056at2"/>
<comment type="caution">
    <text evidence="6">The sequence shown here is derived from an EMBL/GenBank/DDBJ whole genome shotgun (WGS) entry which is preliminary data.</text>
</comment>
<dbReference type="FunFam" id="1.10.10.10:FF:000001">
    <property type="entry name" value="LysR family transcriptional regulator"/>
    <property type="match status" value="1"/>
</dbReference>
<dbReference type="FunFam" id="3.40.190.290:FF:000001">
    <property type="entry name" value="Transcriptional regulator, LysR family"/>
    <property type="match status" value="1"/>
</dbReference>
<proteinExistence type="inferred from homology"/>
<keyword evidence="2" id="KW-0805">Transcription regulation</keyword>
<dbReference type="GO" id="GO:0003700">
    <property type="term" value="F:DNA-binding transcription factor activity"/>
    <property type="evidence" value="ECO:0007669"/>
    <property type="project" value="InterPro"/>
</dbReference>
<dbReference type="EMBL" id="QQTP01000001">
    <property type="protein sequence ID" value="RDJ29825.1"/>
    <property type="molecule type" value="Genomic_DNA"/>
</dbReference>
<dbReference type="GO" id="GO:0043565">
    <property type="term" value="F:sequence-specific DNA binding"/>
    <property type="evidence" value="ECO:0007669"/>
    <property type="project" value="TreeGrafter"/>
</dbReference>
<keyword evidence="3" id="KW-0238">DNA-binding</keyword>
<dbReference type="GO" id="GO:0006351">
    <property type="term" value="P:DNA-templated transcription"/>
    <property type="evidence" value="ECO:0007669"/>
    <property type="project" value="TreeGrafter"/>
</dbReference>
<evidence type="ECO:0000256" key="3">
    <source>
        <dbReference type="ARBA" id="ARBA00023125"/>
    </source>
</evidence>
<dbReference type="RefSeq" id="WP_114827937.1">
    <property type="nucleotide sequence ID" value="NZ_QQTO01000019.1"/>
</dbReference>
<dbReference type="InterPro" id="IPR058163">
    <property type="entry name" value="LysR-type_TF_proteobact-type"/>
</dbReference>
<evidence type="ECO:0000313" key="6">
    <source>
        <dbReference type="EMBL" id="RDJ29825.1"/>
    </source>
</evidence>
<reference evidence="7" key="1">
    <citation type="submission" date="2018-07" db="EMBL/GenBank/DDBJ databases">
        <authorList>
            <person name="Safronova V.I."/>
            <person name="Chirak E.R."/>
            <person name="Sazanova A.L."/>
        </authorList>
    </citation>
    <scope>NUCLEOTIDE SEQUENCE [LARGE SCALE GENOMIC DNA]</scope>
    <source>
        <strain evidence="7">RCAM04685</strain>
    </source>
</reference>
<keyword evidence="7" id="KW-1185">Reference proteome</keyword>